<dbReference type="EMBL" id="JACOMF010000052">
    <property type="protein sequence ID" value="MBC4018365.1"/>
    <property type="molecule type" value="Genomic_DNA"/>
</dbReference>
<accession>A0A9X0R2H1</accession>
<dbReference type="AlphaFoldDB" id="A0A9X0R2H1"/>
<comment type="caution">
    <text evidence="1">The sequence shown here is derived from an EMBL/GenBank/DDBJ whole genome shotgun (WGS) entry which is preliminary data.</text>
</comment>
<keyword evidence="2" id="KW-1185">Reference proteome</keyword>
<dbReference type="Proteomes" id="UP000600101">
    <property type="component" value="Unassembled WGS sequence"/>
</dbReference>
<sequence>MPDDEVRFDASTPHTAAVSLAELVAEASRLAASISMQRQNIAAGESWEDLPPDLAAKMPTYRQRLDDTEARLRQAKGELAKGFAWIAKGVPRW</sequence>
<proteinExistence type="predicted"/>
<evidence type="ECO:0000313" key="2">
    <source>
        <dbReference type="Proteomes" id="UP000600101"/>
    </source>
</evidence>
<protein>
    <submittedName>
        <fullName evidence="1">Uncharacterized protein</fullName>
    </submittedName>
</protein>
<name>A0A9X0R2H1_9PROT</name>
<evidence type="ECO:0000313" key="1">
    <source>
        <dbReference type="EMBL" id="MBC4018365.1"/>
    </source>
</evidence>
<dbReference type="RefSeq" id="WP_186773118.1">
    <property type="nucleotide sequence ID" value="NZ_JACOMF010000052.1"/>
</dbReference>
<gene>
    <name evidence="1" type="ORF">H7965_24060</name>
</gene>
<reference evidence="1" key="1">
    <citation type="submission" date="2020-08" db="EMBL/GenBank/DDBJ databases">
        <authorList>
            <person name="Hu Y."/>
            <person name="Nguyen S.V."/>
            <person name="Li F."/>
            <person name="Fanning S."/>
        </authorList>
    </citation>
    <scope>NUCLEOTIDE SEQUENCE</scope>
    <source>
        <strain evidence="1">SYSU D8009</strain>
    </source>
</reference>
<organism evidence="1 2">
    <name type="scientific">Siccirubricoccus deserti</name>
    <dbReference type="NCBI Taxonomy" id="2013562"/>
    <lineage>
        <taxon>Bacteria</taxon>
        <taxon>Pseudomonadati</taxon>
        <taxon>Pseudomonadota</taxon>
        <taxon>Alphaproteobacteria</taxon>
        <taxon>Acetobacterales</taxon>
        <taxon>Roseomonadaceae</taxon>
        <taxon>Siccirubricoccus</taxon>
    </lineage>
</organism>